<dbReference type="InterPro" id="IPR029069">
    <property type="entry name" value="HotDog_dom_sf"/>
</dbReference>
<sequence length="141" mass="15513">MSLADLQPGLKHTHSVQVDERLTVPAVSQAFTGFSDMPPVFATAFLVGFVEWTCIEALRPYLDPGQKTVGVHVDLSHSAATPVGMRVTAEVELVAVEGRRLRFKAVCRDDAEVISEGHHERYIIDADRFLARLNKKRGATA</sequence>
<dbReference type="PIRSF" id="PIRSF014972">
    <property type="entry name" value="FlK"/>
    <property type="match status" value="1"/>
</dbReference>
<dbReference type="InterPro" id="IPR025540">
    <property type="entry name" value="FlK"/>
</dbReference>
<dbReference type="OrthoDB" id="6902891at2"/>
<evidence type="ECO:0000313" key="4">
    <source>
        <dbReference type="EMBL" id="GJD59367.1"/>
    </source>
</evidence>
<evidence type="ECO:0000256" key="1">
    <source>
        <dbReference type="PIRSR" id="PIRSR014972-1"/>
    </source>
</evidence>
<gene>
    <name evidence="5" type="primary">flK</name>
    <name evidence="4" type="ORF">IFDJLNFL_5295</name>
    <name evidence="5" type="ORF">MTDSW087_04658</name>
</gene>
<feature type="binding site" evidence="2">
    <location>
        <position position="70"/>
    </location>
    <ligand>
        <name>substrate</name>
    </ligand>
</feature>
<dbReference type="EC" id="3.1.2.29" evidence="5"/>
<dbReference type="Gene3D" id="3.10.129.10">
    <property type="entry name" value="Hotdog Thioesterase"/>
    <property type="match status" value="1"/>
</dbReference>
<feature type="binding site" evidence="2">
    <location>
        <position position="70"/>
    </location>
    <ligand>
        <name>CoA</name>
        <dbReference type="ChEBI" id="CHEBI:57287"/>
    </ligand>
</feature>
<accession>A0A564G4B2</accession>
<reference evidence="4" key="2">
    <citation type="journal article" date="2021" name="Front. Microbiol.">
        <title>Comprehensive Comparative Genomics and Phenotyping of Methylobacterium Species.</title>
        <authorList>
            <person name="Alessa O."/>
            <person name="Ogura Y."/>
            <person name="Fujitani Y."/>
            <person name="Takami H."/>
            <person name="Hayashi T."/>
            <person name="Sahin N."/>
            <person name="Tani A."/>
        </authorList>
    </citation>
    <scope>NUCLEOTIDE SEQUENCE</scope>
    <source>
        <strain evidence="4">DSM 22415</strain>
    </source>
</reference>
<evidence type="ECO:0000313" key="5">
    <source>
        <dbReference type="EMBL" id="VUF14932.1"/>
    </source>
</evidence>
<feature type="binding site" evidence="2">
    <location>
        <position position="121"/>
    </location>
    <ligand>
        <name>substrate</name>
    </ligand>
</feature>
<dbReference type="Proteomes" id="UP000401717">
    <property type="component" value="Unassembled WGS sequence"/>
</dbReference>
<evidence type="ECO:0000256" key="2">
    <source>
        <dbReference type="PIRSR" id="PIRSR014972-2"/>
    </source>
</evidence>
<protein>
    <submittedName>
        <fullName evidence="5">Fluoroacetyl-CoA thioesterase</fullName>
        <ecNumber evidence="5">3.1.2.29</ecNumber>
    </submittedName>
</protein>
<dbReference type="SUPFAM" id="SSF54637">
    <property type="entry name" value="Thioesterase/thiol ester dehydrase-isomerase"/>
    <property type="match status" value="1"/>
</dbReference>
<feature type="active site" evidence="1">
    <location>
        <position position="51"/>
    </location>
</feature>
<evidence type="ECO:0000259" key="3">
    <source>
        <dbReference type="Pfam" id="PF22636"/>
    </source>
</evidence>
<dbReference type="EMBL" id="CABFVH010000043">
    <property type="protein sequence ID" value="VUF14932.1"/>
    <property type="molecule type" value="Genomic_DNA"/>
</dbReference>
<organism evidence="5 6">
    <name type="scientific">Methylobacterium dankookense</name>
    <dbReference type="NCBI Taxonomy" id="560405"/>
    <lineage>
        <taxon>Bacteria</taxon>
        <taxon>Pseudomonadati</taxon>
        <taxon>Pseudomonadota</taxon>
        <taxon>Alphaproteobacteria</taxon>
        <taxon>Hyphomicrobiales</taxon>
        <taxon>Methylobacteriaceae</taxon>
        <taxon>Methylobacterium</taxon>
    </lineage>
</organism>
<dbReference type="Pfam" id="PF22636">
    <property type="entry name" value="FlK"/>
    <property type="match status" value="1"/>
</dbReference>
<dbReference type="PANTHER" id="PTHR36934:SF1">
    <property type="entry name" value="THIOESTERASE DOMAIN-CONTAINING PROTEIN"/>
    <property type="match status" value="1"/>
</dbReference>
<feature type="active site" evidence="1">
    <location>
        <position position="77"/>
    </location>
</feature>
<dbReference type="AlphaFoldDB" id="A0A564G4B2"/>
<feature type="active site" evidence="1">
    <location>
        <position position="43"/>
    </location>
</feature>
<proteinExistence type="predicted"/>
<dbReference type="InterPro" id="IPR054485">
    <property type="entry name" value="FlK-like_dom"/>
</dbReference>
<keyword evidence="7" id="KW-1185">Reference proteome</keyword>
<name>A0A564G4B2_9HYPH</name>
<evidence type="ECO:0000313" key="6">
    <source>
        <dbReference type="Proteomes" id="UP000401717"/>
    </source>
</evidence>
<keyword evidence="5" id="KW-0378">Hydrolase</keyword>
<feature type="domain" description="Fluoroacetyl-CoA-specific thioesterase-like" evidence="3">
    <location>
        <begin position="32"/>
        <end position="126"/>
    </location>
</feature>
<dbReference type="PANTHER" id="PTHR36934">
    <property type="entry name" value="BLR0278 PROTEIN"/>
    <property type="match status" value="1"/>
</dbReference>
<reference evidence="4" key="3">
    <citation type="submission" date="2021-08" db="EMBL/GenBank/DDBJ databases">
        <authorList>
            <person name="Tani A."/>
            <person name="Ola A."/>
            <person name="Ogura Y."/>
            <person name="Katsura K."/>
            <person name="Hayashi T."/>
        </authorList>
    </citation>
    <scope>NUCLEOTIDE SEQUENCE</scope>
    <source>
        <strain evidence="4">DSM 22415</strain>
    </source>
</reference>
<reference evidence="5 6" key="1">
    <citation type="submission" date="2019-06" db="EMBL/GenBank/DDBJ databases">
        <authorList>
            <person name="Rodrigo-Torres L."/>
            <person name="Arahal R. D."/>
            <person name="Lucena T."/>
        </authorList>
    </citation>
    <scope>NUCLEOTIDE SEQUENCE [LARGE SCALE GENOMIC DNA]</scope>
    <source>
        <strain evidence="5 6">SW08-7</strain>
    </source>
</reference>
<dbReference type="Proteomes" id="UP001055303">
    <property type="component" value="Unassembled WGS sequence"/>
</dbReference>
<dbReference type="GO" id="GO:0016787">
    <property type="term" value="F:hydrolase activity"/>
    <property type="evidence" value="ECO:0007669"/>
    <property type="project" value="UniProtKB-KW"/>
</dbReference>
<dbReference type="EMBL" id="BPQI01000206">
    <property type="protein sequence ID" value="GJD59367.1"/>
    <property type="molecule type" value="Genomic_DNA"/>
</dbReference>
<evidence type="ECO:0000313" key="7">
    <source>
        <dbReference type="Proteomes" id="UP001055303"/>
    </source>
</evidence>
<dbReference type="RefSeq" id="WP_144767250.1">
    <property type="nucleotide sequence ID" value="NZ_BPQI01000206.1"/>
</dbReference>